<accession>A0A1T4PNN0</accession>
<dbReference type="SMART" id="SM00481">
    <property type="entry name" value="POLIIIAc"/>
    <property type="match status" value="1"/>
</dbReference>
<dbReference type="InterPro" id="IPR003141">
    <property type="entry name" value="Pol/His_phosphatase_N"/>
</dbReference>
<dbReference type="InterPro" id="IPR016195">
    <property type="entry name" value="Pol/histidinol_Pase-like"/>
</dbReference>
<dbReference type="Pfam" id="PF02811">
    <property type="entry name" value="PHP"/>
    <property type="match status" value="1"/>
</dbReference>
<keyword evidence="3" id="KW-1185">Reference proteome</keyword>
<dbReference type="Gene3D" id="1.10.150.650">
    <property type="match status" value="1"/>
</dbReference>
<proteinExistence type="predicted"/>
<organism evidence="2 3">
    <name type="scientific">Selenihalanaerobacter shriftii</name>
    <dbReference type="NCBI Taxonomy" id="142842"/>
    <lineage>
        <taxon>Bacteria</taxon>
        <taxon>Bacillati</taxon>
        <taxon>Bacillota</taxon>
        <taxon>Clostridia</taxon>
        <taxon>Halanaerobiales</taxon>
        <taxon>Halobacteroidaceae</taxon>
        <taxon>Selenihalanaerobacter</taxon>
    </lineage>
</organism>
<dbReference type="PANTHER" id="PTHR42924">
    <property type="entry name" value="EXONUCLEASE"/>
    <property type="match status" value="1"/>
</dbReference>
<dbReference type="Gene3D" id="3.20.20.140">
    <property type="entry name" value="Metal-dependent hydrolases"/>
    <property type="match status" value="1"/>
</dbReference>
<dbReference type="OrthoDB" id="9804333at2"/>
<dbReference type="InterPro" id="IPR004013">
    <property type="entry name" value="PHP_dom"/>
</dbReference>
<protein>
    <recommendedName>
        <fullName evidence="1">Polymerase/histidinol phosphatase N-terminal domain-containing protein</fullName>
    </recommendedName>
</protein>
<evidence type="ECO:0000313" key="3">
    <source>
        <dbReference type="Proteomes" id="UP000190625"/>
    </source>
</evidence>
<sequence length="293" mass="33356">MDKVDLHTHTCYSADGEIRPREIVSMAKKKGLKAIAITDHDTVDGLEEALQTGEEEEIEVIPGIEFDTKYKEENLHILGYYLDWHDNRLIEITKNIRDKQYQQAKERVKLLQEMDFAINWEDVEEEANIIPVGGIIAKVLLNNGLNDKDPRLEPYYNGQRSDQPYFNFYLDYFLPGKPASVPANMPDSRDIIALIKELNGIAVLAHPGSAINLDDNEEILYELIDSGLDGMEAYSTYHSIKENEEFAKWAANHQMLITAGSDFHGHLKPDIELGGIEKNNYSIVEEMKSKFLA</sequence>
<name>A0A1T4PNN0_9FIRM</name>
<dbReference type="Proteomes" id="UP000190625">
    <property type="component" value="Unassembled WGS sequence"/>
</dbReference>
<dbReference type="EMBL" id="FUWM01000020">
    <property type="protein sequence ID" value="SJZ93215.1"/>
    <property type="molecule type" value="Genomic_DNA"/>
</dbReference>
<feature type="domain" description="Polymerase/histidinol phosphatase N-terminal" evidence="1">
    <location>
        <begin position="4"/>
        <end position="70"/>
    </location>
</feature>
<dbReference type="RefSeq" id="WP_078810697.1">
    <property type="nucleotide sequence ID" value="NZ_FUWM01000020.1"/>
</dbReference>
<evidence type="ECO:0000259" key="1">
    <source>
        <dbReference type="SMART" id="SM00481"/>
    </source>
</evidence>
<dbReference type="AlphaFoldDB" id="A0A1T4PNN0"/>
<reference evidence="3" key="1">
    <citation type="submission" date="2017-02" db="EMBL/GenBank/DDBJ databases">
        <authorList>
            <person name="Varghese N."/>
            <person name="Submissions S."/>
        </authorList>
    </citation>
    <scope>NUCLEOTIDE SEQUENCE [LARGE SCALE GENOMIC DNA]</scope>
    <source>
        <strain evidence="3">ATCC BAA-73</strain>
    </source>
</reference>
<dbReference type="STRING" id="142842.SAMN02745118_02255"/>
<dbReference type="SUPFAM" id="SSF89550">
    <property type="entry name" value="PHP domain-like"/>
    <property type="match status" value="1"/>
</dbReference>
<dbReference type="CDD" id="cd07438">
    <property type="entry name" value="PHP_HisPPase_AMP"/>
    <property type="match status" value="1"/>
</dbReference>
<dbReference type="PANTHER" id="PTHR42924:SF3">
    <property type="entry name" value="POLYMERASE_HISTIDINOL PHOSPHATASE N-TERMINAL DOMAIN-CONTAINING PROTEIN"/>
    <property type="match status" value="1"/>
</dbReference>
<dbReference type="GO" id="GO:0035312">
    <property type="term" value="F:5'-3' DNA exonuclease activity"/>
    <property type="evidence" value="ECO:0007669"/>
    <property type="project" value="TreeGrafter"/>
</dbReference>
<dbReference type="InterPro" id="IPR052018">
    <property type="entry name" value="PHP_domain"/>
</dbReference>
<evidence type="ECO:0000313" key="2">
    <source>
        <dbReference type="EMBL" id="SJZ93215.1"/>
    </source>
</evidence>
<dbReference type="GO" id="GO:0004534">
    <property type="term" value="F:5'-3' RNA exonuclease activity"/>
    <property type="evidence" value="ECO:0007669"/>
    <property type="project" value="TreeGrafter"/>
</dbReference>
<gene>
    <name evidence="2" type="ORF">SAMN02745118_02255</name>
</gene>